<dbReference type="Proteomes" id="UP001358586">
    <property type="component" value="Chromosome 1"/>
</dbReference>
<protein>
    <submittedName>
        <fullName evidence="2">Uncharacterized protein</fullName>
    </submittedName>
</protein>
<keyword evidence="3" id="KW-1185">Reference proteome</keyword>
<accession>A0ABR0R517</accession>
<organism evidence="2 3">
    <name type="scientific">Gossypium arboreum</name>
    <name type="common">Tree cotton</name>
    <name type="synonym">Gossypium nanking</name>
    <dbReference type="NCBI Taxonomy" id="29729"/>
    <lineage>
        <taxon>Eukaryota</taxon>
        <taxon>Viridiplantae</taxon>
        <taxon>Streptophyta</taxon>
        <taxon>Embryophyta</taxon>
        <taxon>Tracheophyta</taxon>
        <taxon>Spermatophyta</taxon>
        <taxon>Magnoliopsida</taxon>
        <taxon>eudicotyledons</taxon>
        <taxon>Gunneridae</taxon>
        <taxon>Pentapetalae</taxon>
        <taxon>rosids</taxon>
        <taxon>malvids</taxon>
        <taxon>Malvales</taxon>
        <taxon>Malvaceae</taxon>
        <taxon>Malvoideae</taxon>
        <taxon>Gossypium</taxon>
    </lineage>
</organism>
<feature type="signal peptide" evidence="1">
    <location>
        <begin position="1"/>
        <end position="19"/>
    </location>
</feature>
<gene>
    <name evidence="2" type="ORF">PVK06_002570</name>
</gene>
<keyword evidence="1" id="KW-0732">Signal</keyword>
<proteinExistence type="predicted"/>
<evidence type="ECO:0000256" key="1">
    <source>
        <dbReference type="SAM" id="SignalP"/>
    </source>
</evidence>
<name>A0ABR0R517_GOSAR</name>
<sequence length="81" mass="8640">MICCLTHFLALASLGLLDACLRSTLSFVILGLTPSASFVPASQERGSLAGLAILSANIACDLVLVRLNKLFPRDLIPMRLL</sequence>
<evidence type="ECO:0000313" key="2">
    <source>
        <dbReference type="EMBL" id="KAK5846287.1"/>
    </source>
</evidence>
<reference evidence="2 3" key="1">
    <citation type="submission" date="2023-03" db="EMBL/GenBank/DDBJ databases">
        <title>WGS of Gossypium arboreum.</title>
        <authorList>
            <person name="Yu D."/>
        </authorList>
    </citation>
    <scope>NUCLEOTIDE SEQUENCE [LARGE SCALE GENOMIC DNA]</scope>
    <source>
        <tissue evidence="2">Leaf</tissue>
    </source>
</reference>
<evidence type="ECO:0000313" key="3">
    <source>
        <dbReference type="Proteomes" id="UP001358586"/>
    </source>
</evidence>
<dbReference type="EMBL" id="JARKNE010000001">
    <property type="protein sequence ID" value="KAK5846287.1"/>
    <property type="molecule type" value="Genomic_DNA"/>
</dbReference>
<feature type="chain" id="PRO_5045282524" evidence="1">
    <location>
        <begin position="20"/>
        <end position="81"/>
    </location>
</feature>
<comment type="caution">
    <text evidence="2">The sequence shown here is derived from an EMBL/GenBank/DDBJ whole genome shotgun (WGS) entry which is preliminary data.</text>
</comment>